<dbReference type="Proteomes" id="UP000019460">
    <property type="component" value="Unassembled WGS sequence"/>
</dbReference>
<feature type="chain" id="PRO_5004931008" evidence="1">
    <location>
        <begin position="28"/>
        <end position="97"/>
    </location>
</feature>
<dbReference type="EMBL" id="AONC01000062">
    <property type="protein sequence ID" value="EXJ13614.1"/>
    <property type="molecule type" value="Genomic_DNA"/>
</dbReference>
<name>W9V2Q4_9GAMM</name>
<evidence type="ECO:0000313" key="2">
    <source>
        <dbReference type="EMBL" id="EXJ13614.1"/>
    </source>
</evidence>
<evidence type="ECO:0000313" key="3">
    <source>
        <dbReference type="Proteomes" id="UP000019460"/>
    </source>
</evidence>
<dbReference type="STRING" id="1249627.D779_3506"/>
<dbReference type="RefSeq" id="WP_043756550.1">
    <property type="nucleotide sequence ID" value="NZ_AONC01000062.1"/>
</dbReference>
<dbReference type="AlphaFoldDB" id="W9V2Q4"/>
<accession>W9V2Q4</accession>
<reference evidence="2 3" key="1">
    <citation type="submission" date="2012-11" db="EMBL/GenBank/DDBJ databases">
        <title>Genome assembly of Thiorhodococcus sp. AK35.</title>
        <authorList>
            <person name="Nupur N."/>
            <person name="Khatri I."/>
            <person name="Subramanian S."/>
            <person name="Pinnaka A."/>
        </authorList>
    </citation>
    <scope>NUCLEOTIDE SEQUENCE [LARGE SCALE GENOMIC DNA]</scope>
    <source>
        <strain evidence="2 3">AK35</strain>
    </source>
</reference>
<sequence length="97" mass="11813">MKAKRLALVLSAIAVAGSLAFPSMASAYGGRGWDHYDRGDRWESPAPRHHEDHHRHRHHHKGNRRIYVYDHHRRPYPFYKKRWPRHHRRDVTVIYRY</sequence>
<organism evidence="2 3">
    <name type="scientific">Imhoffiella purpurea</name>
    <dbReference type="NCBI Taxonomy" id="1249627"/>
    <lineage>
        <taxon>Bacteria</taxon>
        <taxon>Pseudomonadati</taxon>
        <taxon>Pseudomonadota</taxon>
        <taxon>Gammaproteobacteria</taxon>
        <taxon>Chromatiales</taxon>
        <taxon>Chromatiaceae</taxon>
        <taxon>Imhoffiella</taxon>
    </lineage>
</organism>
<protein>
    <submittedName>
        <fullName evidence="2">Uncharacterized protein</fullName>
    </submittedName>
</protein>
<feature type="signal peptide" evidence="1">
    <location>
        <begin position="1"/>
        <end position="27"/>
    </location>
</feature>
<dbReference type="OrthoDB" id="9897762at2"/>
<gene>
    <name evidence="2" type="ORF">D779_3506</name>
</gene>
<evidence type="ECO:0000256" key="1">
    <source>
        <dbReference type="SAM" id="SignalP"/>
    </source>
</evidence>
<keyword evidence="3" id="KW-1185">Reference proteome</keyword>
<proteinExistence type="predicted"/>
<keyword evidence="1" id="KW-0732">Signal</keyword>
<comment type="caution">
    <text evidence="2">The sequence shown here is derived from an EMBL/GenBank/DDBJ whole genome shotgun (WGS) entry which is preliminary data.</text>
</comment>